<organism evidence="2 3">
    <name type="scientific">Aeromonas molluscorum 848</name>
    <dbReference type="NCBI Taxonomy" id="1268236"/>
    <lineage>
        <taxon>Bacteria</taxon>
        <taxon>Pseudomonadati</taxon>
        <taxon>Pseudomonadota</taxon>
        <taxon>Gammaproteobacteria</taxon>
        <taxon>Aeromonadales</taxon>
        <taxon>Aeromonadaceae</taxon>
        <taxon>Aeromonas</taxon>
    </lineage>
</organism>
<proteinExistence type="predicted"/>
<keyword evidence="1" id="KW-0732">Signal</keyword>
<dbReference type="Proteomes" id="UP000013526">
    <property type="component" value="Unassembled WGS sequence"/>
</dbReference>
<evidence type="ECO:0000313" key="3">
    <source>
        <dbReference type="Proteomes" id="UP000013526"/>
    </source>
</evidence>
<dbReference type="AlphaFoldDB" id="R1F7G1"/>
<reference evidence="2 3" key="1">
    <citation type="journal article" date="2013" name="Genome Announc.">
        <title>Draft Genome Sequence of Aeromonas molluscorum Strain 848TT, Isolated from Bivalve Molluscs.</title>
        <authorList>
            <person name="Spataro N."/>
            <person name="Farfan M."/>
            <person name="Albarral V."/>
            <person name="Sanglas A."/>
            <person name="Loren J.G."/>
            <person name="Fuste M.C."/>
            <person name="Bosch E."/>
        </authorList>
    </citation>
    <scope>NUCLEOTIDE SEQUENCE [LARGE SCALE GENOMIC DNA]</scope>
    <source>
        <strain evidence="2 3">848</strain>
    </source>
</reference>
<feature type="chain" id="PRO_5004349391" evidence="1">
    <location>
        <begin position="20"/>
        <end position="337"/>
    </location>
</feature>
<name>R1F7G1_9GAMM</name>
<gene>
    <name evidence="2" type="ORF">G113_07772</name>
</gene>
<evidence type="ECO:0000313" key="2">
    <source>
        <dbReference type="EMBL" id="EOD55677.1"/>
    </source>
</evidence>
<dbReference type="OrthoDB" id="5825090at2"/>
<protein>
    <submittedName>
        <fullName evidence="2">Uncharacterized protein</fullName>
    </submittedName>
</protein>
<evidence type="ECO:0000256" key="1">
    <source>
        <dbReference type="SAM" id="SignalP"/>
    </source>
</evidence>
<comment type="caution">
    <text evidence="2">The sequence shown here is derived from an EMBL/GenBank/DDBJ whole genome shotgun (WGS) entry which is preliminary data.</text>
</comment>
<sequence>MKGLILLLLASLLTGTATATPVSKPPPIKSALVADEGLRESQRYLLEHLKAGQFDAVDTLLASLSLGQREFLLYQLIRDLHHIPATALLQSWVQTQSTKAPQWLVEGEVDGFLMQLPAYDFPAEARLLLTHWQQQNWQAQYRQALSNGSFEWKSIYNSRNPLLAQQQQALLQAIAQLPAGLLYKQAQALGKLNIFLPDNRLLSQLLLRTGEPSLFLMLWRQPVDDDSLVALKALSSLQHGETASDLLIAATKSPKLKRPALKALSQLSPLPIKAQDFLLAELGNSQYGGLVASLLLEVDEPRLLVRLADELTRMERRPNISLLLAPNTGTTGTPPGL</sequence>
<dbReference type="RefSeq" id="WP_005897999.1">
    <property type="nucleotide sequence ID" value="NZ_AQGQ01000035.1"/>
</dbReference>
<feature type="signal peptide" evidence="1">
    <location>
        <begin position="1"/>
        <end position="19"/>
    </location>
</feature>
<dbReference type="EMBL" id="AQGQ01000035">
    <property type="protein sequence ID" value="EOD55677.1"/>
    <property type="molecule type" value="Genomic_DNA"/>
</dbReference>
<accession>R1F7G1</accession>
<dbReference type="PATRIC" id="fig|1268236.3.peg.1543"/>
<keyword evidence="3" id="KW-1185">Reference proteome</keyword>